<dbReference type="EMBL" id="LGLV01000010">
    <property type="protein sequence ID" value="OBZ94299.1"/>
    <property type="molecule type" value="Genomic_DNA"/>
</dbReference>
<dbReference type="Proteomes" id="UP000093111">
    <property type="component" value="Unassembled WGS sequence"/>
</dbReference>
<evidence type="ECO:0000313" key="2">
    <source>
        <dbReference type="Proteomes" id="UP000093111"/>
    </source>
</evidence>
<dbReference type="AlphaFoldDB" id="A0A1C7NZ90"/>
<name>A0A1C7NZ90_9HYPH</name>
<sequence>MLTTFLGASLPFSALQGQRSEIGAVIISIRLSDSAFDAAGETFELYGLEDELESAVGDFGELDGHETGEGFFRIYFYGVNPDTLVAKMKAILSRGSIPVGSFLELHDDPLGAAIKRVELPLADLD</sequence>
<accession>A0A1C7NZ90</accession>
<reference evidence="1 2" key="1">
    <citation type="journal article" date="2016" name="Syst. Appl. Microbiol.">
        <title>Pararhizobium polonicum sp. nov. isolated from tumors on stone fruit rootstocks.</title>
        <authorList>
            <person name="Pulawska J."/>
            <person name="Kuzmanovic N."/>
            <person name="Willems A."/>
            <person name="Pothier J.F."/>
        </authorList>
    </citation>
    <scope>NUCLEOTIDE SEQUENCE [LARGE SCALE GENOMIC DNA]</scope>
    <source>
        <strain evidence="1 2">F5.1</strain>
    </source>
</reference>
<keyword evidence="2" id="KW-1185">Reference proteome</keyword>
<gene>
    <name evidence="1" type="ORF">ADU59_16570</name>
</gene>
<proteinExistence type="predicted"/>
<comment type="caution">
    <text evidence="1">The sequence shown here is derived from an EMBL/GenBank/DDBJ whole genome shotgun (WGS) entry which is preliminary data.</text>
</comment>
<organism evidence="1 2">
    <name type="scientific">Pararhizobium polonicum</name>
    <dbReference type="NCBI Taxonomy" id="1612624"/>
    <lineage>
        <taxon>Bacteria</taxon>
        <taxon>Pseudomonadati</taxon>
        <taxon>Pseudomonadota</taxon>
        <taxon>Alphaproteobacteria</taxon>
        <taxon>Hyphomicrobiales</taxon>
        <taxon>Rhizobiaceae</taxon>
        <taxon>Rhizobium/Agrobacterium group</taxon>
        <taxon>Pararhizobium</taxon>
    </lineage>
</organism>
<protein>
    <submittedName>
        <fullName evidence="1">Uncharacterized protein</fullName>
    </submittedName>
</protein>
<evidence type="ECO:0000313" key="1">
    <source>
        <dbReference type="EMBL" id="OBZ94299.1"/>
    </source>
</evidence>